<dbReference type="EMBL" id="LR788622">
    <property type="protein sequence ID" value="CAB3264484.1"/>
    <property type="molecule type" value="mRNA"/>
</dbReference>
<dbReference type="PANTHER" id="PTHR20923">
    <property type="entry name" value="BAT4 PROTEIN-RELATED"/>
    <property type="match status" value="1"/>
</dbReference>
<dbReference type="Pfam" id="PF01585">
    <property type="entry name" value="G-patch"/>
    <property type="match status" value="1"/>
</dbReference>
<sequence length="359" mass="40768">MTPANAYHLLKRPVEFVTASDKPSTSEYDQKQRNKNLNSISGDDVRAIYESVLCEPSSSTGRKRKQKQSKGPHKKQKKAIDTDSKANIKLSQVTPSKPVNPVSDLFRAAENGKINEVQYLVENQFVDIDVADQYKWTALMMASHNGHMDIVQFLLMHGADWKHSVDASGYDAYDLASLGGHPDIAHLLLHSKSFVKSEVLRQSVQRAHQAVKAEKLWCELCDCSYTATTHGDEDNNPHKNSVLHQFSKQQKQGHSTKSHFFFDWKNKGYRMLRSGGWDGNSGLGPDRSGHKFPVKTVLKRDRRGLGLESTESKAKITHFAPMDKTAVCRETTRKAEKVKLKTKQERERKIEIDFRKMFK</sequence>
<evidence type="ECO:0000256" key="2">
    <source>
        <dbReference type="SAM" id="MobiDB-lite"/>
    </source>
</evidence>
<gene>
    <name evidence="4" type="primary">Nudt12-001</name>
</gene>
<dbReference type="PROSITE" id="PS50174">
    <property type="entry name" value="G_PATCH"/>
    <property type="match status" value="1"/>
</dbReference>
<dbReference type="PROSITE" id="PS50297">
    <property type="entry name" value="ANK_REP_REGION"/>
    <property type="match status" value="1"/>
</dbReference>
<proteinExistence type="evidence at transcript level"/>
<dbReference type="InterPro" id="IPR000467">
    <property type="entry name" value="G_patch_dom"/>
</dbReference>
<dbReference type="InterPro" id="IPR002110">
    <property type="entry name" value="Ankyrin_rpt"/>
</dbReference>
<feature type="region of interest" description="Disordered" evidence="2">
    <location>
        <begin position="18"/>
        <end position="41"/>
    </location>
</feature>
<protein>
    <submittedName>
        <fullName evidence="4">Peroxisomal NADH pyrophosphatase NUDT12</fullName>
    </submittedName>
</protein>
<dbReference type="Gene3D" id="1.25.40.20">
    <property type="entry name" value="Ankyrin repeat-containing domain"/>
    <property type="match status" value="1"/>
</dbReference>
<dbReference type="SUPFAM" id="SSF48403">
    <property type="entry name" value="Ankyrin repeat"/>
    <property type="match status" value="1"/>
</dbReference>
<feature type="domain" description="G-patch" evidence="3">
    <location>
        <begin position="264"/>
        <end position="310"/>
    </location>
</feature>
<dbReference type="AlphaFoldDB" id="A0A6F9DM33"/>
<evidence type="ECO:0000259" key="3">
    <source>
        <dbReference type="PROSITE" id="PS50174"/>
    </source>
</evidence>
<dbReference type="InterPro" id="IPR036770">
    <property type="entry name" value="Ankyrin_rpt-contain_sf"/>
</dbReference>
<dbReference type="GO" id="GO:0003676">
    <property type="term" value="F:nucleic acid binding"/>
    <property type="evidence" value="ECO:0007669"/>
    <property type="project" value="InterPro"/>
</dbReference>
<dbReference type="InterPro" id="IPR039146">
    <property type="entry name" value="GPANK1"/>
</dbReference>
<dbReference type="Pfam" id="PF12796">
    <property type="entry name" value="Ank_2"/>
    <property type="match status" value="1"/>
</dbReference>
<reference evidence="4" key="1">
    <citation type="submission" date="2020-04" db="EMBL/GenBank/DDBJ databases">
        <authorList>
            <person name="Neveu A P."/>
        </authorList>
    </citation>
    <scope>NUCLEOTIDE SEQUENCE</scope>
    <source>
        <tissue evidence="4">Whole embryo</tissue>
    </source>
</reference>
<accession>A0A6F9DM33</accession>
<dbReference type="SMART" id="SM00248">
    <property type="entry name" value="ANK"/>
    <property type="match status" value="3"/>
</dbReference>
<name>A0A6F9DM33_9ASCI</name>
<organism evidence="4">
    <name type="scientific">Phallusia mammillata</name>
    <dbReference type="NCBI Taxonomy" id="59560"/>
    <lineage>
        <taxon>Eukaryota</taxon>
        <taxon>Metazoa</taxon>
        <taxon>Chordata</taxon>
        <taxon>Tunicata</taxon>
        <taxon>Ascidiacea</taxon>
        <taxon>Phlebobranchia</taxon>
        <taxon>Ascidiidae</taxon>
        <taxon>Phallusia</taxon>
    </lineage>
</organism>
<feature type="compositionally biased region" description="Basic residues" evidence="2">
    <location>
        <begin position="61"/>
        <end position="77"/>
    </location>
</feature>
<feature type="region of interest" description="Disordered" evidence="2">
    <location>
        <begin position="55"/>
        <end position="84"/>
    </location>
</feature>
<evidence type="ECO:0000256" key="1">
    <source>
        <dbReference type="PROSITE-ProRule" id="PRU00023"/>
    </source>
</evidence>
<keyword evidence="1" id="KW-0040">ANK repeat</keyword>
<evidence type="ECO:0000313" key="4">
    <source>
        <dbReference type="EMBL" id="CAB3264484.1"/>
    </source>
</evidence>
<feature type="repeat" description="ANK" evidence="1">
    <location>
        <begin position="134"/>
        <end position="160"/>
    </location>
</feature>
<dbReference type="PANTHER" id="PTHR20923:SF1">
    <property type="entry name" value="G PATCH DOMAIN AND ANKYRIN REPEAT-CONTAINING PROTEIN 1"/>
    <property type="match status" value="1"/>
</dbReference>
<dbReference type="SMART" id="SM00443">
    <property type="entry name" value="G_patch"/>
    <property type="match status" value="1"/>
</dbReference>
<dbReference type="PROSITE" id="PS50088">
    <property type="entry name" value="ANK_REPEAT"/>
    <property type="match status" value="1"/>
</dbReference>